<protein>
    <submittedName>
        <fullName evidence="1">Uncharacterized protein</fullName>
    </submittedName>
</protein>
<dbReference type="Proteomes" id="UP000310200">
    <property type="component" value="Unassembled WGS sequence"/>
</dbReference>
<gene>
    <name evidence="1" type="ORF">DBV15_09539</name>
</gene>
<accession>A0A4S2L487</accession>
<evidence type="ECO:0000313" key="2">
    <source>
        <dbReference type="Proteomes" id="UP000310200"/>
    </source>
</evidence>
<evidence type="ECO:0000313" key="1">
    <source>
        <dbReference type="EMBL" id="TGZ57461.1"/>
    </source>
</evidence>
<proteinExistence type="predicted"/>
<sequence>MQNFLNQAEIYFTSDESFNTDSEWLIRTGGDEETVSEPRLEETIFGGLVDVDMARQDDLNVARVHQEDQQLWSEPQLDDLIVLERLSVQVTKHGCNRDIGVHDRPARELLSPYCPNFLGAAAHFRSLAGLLDP</sequence>
<feature type="non-terminal residue" evidence="1">
    <location>
        <position position="133"/>
    </location>
</feature>
<reference evidence="1 2" key="1">
    <citation type="journal article" date="2019" name="Philos. Trans. R. Soc. Lond., B, Biol. Sci.">
        <title>Ant behaviour and brain gene expression of defending hosts depend on the ecological success of the intruding social parasite.</title>
        <authorList>
            <person name="Kaur R."/>
            <person name="Stoldt M."/>
            <person name="Jongepier E."/>
            <person name="Feldmeyer B."/>
            <person name="Menzel F."/>
            <person name="Bornberg-Bauer E."/>
            <person name="Foitzik S."/>
        </authorList>
    </citation>
    <scope>NUCLEOTIDE SEQUENCE [LARGE SCALE GENOMIC DNA]</scope>
    <source>
        <tissue evidence="1">Whole body</tissue>
    </source>
</reference>
<comment type="caution">
    <text evidence="1">The sequence shown here is derived from an EMBL/GenBank/DDBJ whole genome shotgun (WGS) entry which is preliminary data.</text>
</comment>
<dbReference type="AlphaFoldDB" id="A0A4S2L487"/>
<name>A0A4S2L487_9HYME</name>
<dbReference type="EMBL" id="QBLH01000145">
    <property type="protein sequence ID" value="TGZ57461.1"/>
    <property type="molecule type" value="Genomic_DNA"/>
</dbReference>
<keyword evidence="2" id="KW-1185">Reference proteome</keyword>
<organism evidence="1 2">
    <name type="scientific">Temnothorax longispinosus</name>
    <dbReference type="NCBI Taxonomy" id="300112"/>
    <lineage>
        <taxon>Eukaryota</taxon>
        <taxon>Metazoa</taxon>
        <taxon>Ecdysozoa</taxon>
        <taxon>Arthropoda</taxon>
        <taxon>Hexapoda</taxon>
        <taxon>Insecta</taxon>
        <taxon>Pterygota</taxon>
        <taxon>Neoptera</taxon>
        <taxon>Endopterygota</taxon>
        <taxon>Hymenoptera</taxon>
        <taxon>Apocrita</taxon>
        <taxon>Aculeata</taxon>
        <taxon>Formicoidea</taxon>
        <taxon>Formicidae</taxon>
        <taxon>Myrmicinae</taxon>
        <taxon>Temnothorax</taxon>
    </lineage>
</organism>